<evidence type="ECO:0000256" key="6">
    <source>
        <dbReference type="ARBA" id="ARBA00022963"/>
    </source>
</evidence>
<evidence type="ECO:0000256" key="7">
    <source>
        <dbReference type="ARBA" id="ARBA00023098"/>
    </source>
</evidence>
<dbReference type="PANTHER" id="PTHR45650:SF32">
    <property type="entry name" value="GDSL-LIKE LIPASE_ACYLHYDROLASE"/>
    <property type="match status" value="1"/>
</dbReference>
<dbReference type="CDD" id="cd01837">
    <property type="entry name" value="SGNH_plant_lipase_like"/>
    <property type="match status" value="1"/>
</dbReference>
<dbReference type="InterPro" id="IPR035669">
    <property type="entry name" value="SGNH_plant_lipase-like"/>
</dbReference>
<organism evidence="9 10">
    <name type="scientific">Cajanus cajan</name>
    <name type="common">Pigeon pea</name>
    <name type="synonym">Cajanus indicus</name>
    <dbReference type="NCBI Taxonomy" id="3821"/>
    <lineage>
        <taxon>Eukaryota</taxon>
        <taxon>Viridiplantae</taxon>
        <taxon>Streptophyta</taxon>
        <taxon>Embryophyta</taxon>
        <taxon>Tracheophyta</taxon>
        <taxon>Spermatophyta</taxon>
        <taxon>Magnoliopsida</taxon>
        <taxon>eudicotyledons</taxon>
        <taxon>Gunneridae</taxon>
        <taxon>Pentapetalae</taxon>
        <taxon>rosids</taxon>
        <taxon>fabids</taxon>
        <taxon>Fabales</taxon>
        <taxon>Fabaceae</taxon>
        <taxon>Papilionoideae</taxon>
        <taxon>50 kb inversion clade</taxon>
        <taxon>NPAAA clade</taxon>
        <taxon>indigoferoid/millettioid clade</taxon>
        <taxon>Phaseoleae</taxon>
        <taxon>Cajanus</taxon>
    </lineage>
</organism>
<evidence type="ECO:0000256" key="5">
    <source>
        <dbReference type="ARBA" id="ARBA00022801"/>
    </source>
</evidence>
<dbReference type="STRING" id="3821.A0A151TR44"/>
<dbReference type="OMA" id="EKAYNGP"/>
<dbReference type="GO" id="GO:0016788">
    <property type="term" value="F:hydrolase activity, acting on ester bonds"/>
    <property type="evidence" value="ECO:0007669"/>
    <property type="project" value="InterPro"/>
</dbReference>
<evidence type="ECO:0000256" key="3">
    <source>
        <dbReference type="ARBA" id="ARBA00022525"/>
    </source>
</evidence>
<evidence type="ECO:0000313" key="10">
    <source>
        <dbReference type="Proteomes" id="UP000075243"/>
    </source>
</evidence>
<keyword evidence="6" id="KW-0442">Lipid degradation</keyword>
<dbReference type="InterPro" id="IPR051238">
    <property type="entry name" value="GDSL_esterase/lipase"/>
</dbReference>
<dbReference type="Gene3D" id="3.40.50.1110">
    <property type="entry name" value="SGNH hydrolase"/>
    <property type="match status" value="1"/>
</dbReference>
<dbReference type="Proteomes" id="UP000075243">
    <property type="component" value="Chromosome 3"/>
</dbReference>
<evidence type="ECO:0000256" key="2">
    <source>
        <dbReference type="ARBA" id="ARBA00008668"/>
    </source>
</evidence>
<comment type="similarity">
    <text evidence="2">Belongs to the 'GDSL' lipolytic enzyme family.</text>
</comment>
<dbReference type="PANTHER" id="PTHR45650">
    <property type="entry name" value="GDSL-LIKE LIPASE/ACYLHYDROLASE-RELATED"/>
    <property type="match status" value="1"/>
</dbReference>
<evidence type="ECO:0000256" key="1">
    <source>
        <dbReference type="ARBA" id="ARBA00004613"/>
    </source>
</evidence>
<dbReference type="AlphaFoldDB" id="A0A151TR44"/>
<sequence>MTRSLVIYFSLWTLLLIRFSTKGVLGEPPFSAMFVFGDSLVDNGNNNYLITLAKANFNPYGIDFSEGPTGRFSNGKTVTDILGGIVGLPLLPTFIDTIRQDKNISWGVNYGAAAAGIMEETGRNLGECISFSQQVQDFKTTVSQLKIQMEPRKLSKHLENSLTVVIHGSNDYINNYLVTEQYTSSSLYKPQNYAELLIQRYKSQILILHGLGLRKFFLAGLAPLGCIPYQLSKEFAPPGECRTYVNDIADMFNVLLRSLVDQLNAEYHGSIFVYGNTSGIFRELISNAKTYGFTVTDSGCCGIGKNKAQITCLPEFVPCNDRDKYVFWDAFHSTQAANKIIAHKVFTGSPSDCYPVNVNQMAQM</sequence>
<evidence type="ECO:0000256" key="4">
    <source>
        <dbReference type="ARBA" id="ARBA00022729"/>
    </source>
</evidence>
<evidence type="ECO:0000313" key="9">
    <source>
        <dbReference type="EMBL" id="KYP69507.1"/>
    </source>
</evidence>
<dbReference type="InterPro" id="IPR001087">
    <property type="entry name" value="GDSL"/>
</dbReference>
<dbReference type="GO" id="GO:0016042">
    <property type="term" value="P:lipid catabolic process"/>
    <property type="evidence" value="ECO:0007669"/>
    <property type="project" value="UniProtKB-KW"/>
</dbReference>
<protein>
    <submittedName>
        <fullName evidence="9">GDSL esterase/lipase At5g08460 family</fullName>
    </submittedName>
</protein>
<reference evidence="9 10" key="1">
    <citation type="journal article" date="2012" name="Nat. Biotechnol.">
        <title>Draft genome sequence of pigeonpea (Cajanus cajan), an orphan legume crop of resource-poor farmers.</title>
        <authorList>
            <person name="Varshney R.K."/>
            <person name="Chen W."/>
            <person name="Li Y."/>
            <person name="Bharti A.K."/>
            <person name="Saxena R.K."/>
            <person name="Schlueter J.A."/>
            <person name="Donoghue M.T."/>
            <person name="Azam S."/>
            <person name="Fan G."/>
            <person name="Whaley A.M."/>
            <person name="Farmer A.D."/>
            <person name="Sheridan J."/>
            <person name="Iwata A."/>
            <person name="Tuteja R."/>
            <person name="Penmetsa R.V."/>
            <person name="Wu W."/>
            <person name="Upadhyaya H.D."/>
            <person name="Yang S.P."/>
            <person name="Shah T."/>
            <person name="Saxena K.B."/>
            <person name="Michael T."/>
            <person name="McCombie W.R."/>
            <person name="Yang B."/>
            <person name="Zhang G."/>
            <person name="Yang H."/>
            <person name="Wang J."/>
            <person name="Spillane C."/>
            <person name="Cook D.R."/>
            <person name="May G.D."/>
            <person name="Xu X."/>
            <person name="Jackson S.A."/>
        </authorList>
    </citation>
    <scope>NUCLEOTIDE SEQUENCE [LARGE SCALE GENOMIC DNA]</scope>
    <source>
        <strain evidence="10">cv. Asha</strain>
    </source>
</reference>
<evidence type="ECO:0000256" key="8">
    <source>
        <dbReference type="SAM" id="SignalP"/>
    </source>
</evidence>
<accession>A0A151TR44</accession>
<feature type="signal peptide" evidence="8">
    <location>
        <begin position="1"/>
        <end position="26"/>
    </location>
</feature>
<keyword evidence="4 8" id="KW-0732">Signal</keyword>
<name>A0A151TR44_CAJCA</name>
<feature type="chain" id="PRO_5007589253" evidence="8">
    <location>
        <begin position="27"/>
        <end position="364"/>
    </location>
</feature>
<dbReference type="GO" id="GO:0005576">
    <property type="term" value="C:extracellular region"/>
    <property type="evidence" value="ECO:0007669"/>
    <property type="project" value="UniProtKB-SubCell"/>
</dbReference>
<dbReference type="SUPFAM" id="SSF52266">
    <property type="entry name" value="SGNH hydrolase"/>
    <property type="match status" value="1"/>
</dbReference>
<dbReference type="EMBL" id="CM003605">
    <property type="protein sequence ID" value="KYP69507.1"/>
    <property type="molecule type" value="Genomic_DNA"/>
</dbReference>
<keyword evidence="3" id="KW-0964">Secreted</keyword>
<dbReference type="InterPro" id="IPR036514">
    <property type="entry name" value="SGNH_hydro_sf"/>
</dbReference>
<proteinExistence type="inferred from homology"/>
<dbReference type="Pfam" id="PF00657">
    <property type="entry name" value="Lipase_GDSL"/>
    <property type="match status" value="1"/>
</dbReference>
<comment type="subcellular location">
    <subcellularLocation>
        <location evidence="1">Secreted</location>
    </subcellularLocation>
</comment>
<keyword evidence="10" id="KW-1185">Reference proteome</keyword>
<gene>
    <name evidence="9" type="ORF">KK1_008698</name>
</gene>
<keyword evidence="5" id="KW-0378">Hydrolase</keyword>
<dbReference type="Gramene" id="C.cajan_08450.t">
    <property type="protein sequence ID" value="C.cajan_08450.t"/>
    <property type="gene ID" value="C.cajan_08450"/>
</dbReference>
<keyword evidence="7" id="KW-0443">Lipid metabolism</keyword>